<dbReference type="SMART" id="SM00244">
    <property type="entry name" value="PHB"/>
    <property type="match status" value="1"/>
</dbReference>
<gene>
    <name evidence="8" type="primary">hflC</name>
    <name evidence="8" type="ORF">QLH52_23570</name>
</gene>
<protein>
    <recommendedName>
        <fullName evidence="6">Protein HflC</fullName>
    </recommendedName>
</protein>
<comment type="similarity">
    <text evidence="2 6">Belongs to the band 7/mec-2 family. HflC subfamily.</text>
</comment>
<dbReference type="GO" id="GO:0008233">
    <property type="term" value="F:peptidase activity"/>
    <property type="evidence" value="ECO:0007669"/>
    <property type="project" value="UniProtKB-KW"/>
</dbReference>
<evidence type="ECO:0000256" key="3">
    <source>
        <dbReference type="ARBA" id="ARBA00022692"/>
    </source>
</evidence>
<dbReference type="Gene3D" id="3.30.479.30">
    <property type="entry name" value="Band 7 domain"/>
    <property type="match status" value="1"/>
</dbReference>
<keyword evidence="9" id="KW-1185">Reference proteome</keyword>
<evidence type="ECO:0000256" key="1">
    <source>
        <dbReference type="ARBA" id="ARBA00004167"/>
    </source>
</evidence>
<keyword evidence="8" id="KW-0645">Protease</keyword>
<comment type="subcellular location">
    <subcellularLocation>
        <location evidence="1">Membrane</location>
        <topology evidence="1">Single-pass membrane protein</topology>
    </subcellularLocation>
</comment>
<dbReference type="PIRSF" id="PIRSF005651">
    <property type="entry name" value="HflC"/>
    <property type="match status" value="1"/>
</dbReference>
<organism evidence="8 9">
    <name type="scientific">Methylomonas defluvii</name>
    <dbReference type="NCBI Taxonomy" id="3045149"/>
    <lineage>
        <taxon>Bacteria</taxon>
        <taxon>Pseudomonadati</taxon>
        <taxon>Pseudomonadota</taxon>
        <taxon>Gammaproteobacteria</taxon>
        <taxon>Methylococcales</taxon>
        <taxon>Methylococcaceae</taxon>
        <taxon>Methylomonas</taxon>
    </lineage>
</organism>
<keyword evidence="3" id="KW-0812">Transmembrane</keyword>
<keyword evidence="5" id="KW-0472">Membrane</keyword>
<dbReference type="PANTHER" id="PTHR42911">
    <property type="entry name" value="MODULATOR OF FTSH PROTEASE HFLC"/>
    <property type="match status" value="1"/>
</dbReference>
<evidence type="ECO:0000256" key="6">
    <source>
        <dbReference type="PIRNR" id="PIRNR005651"/>
    </source>
</evidence>
<dbReference type="InterPro" id="IPR036013">
    <property type="entry name" value="Band_7/SPFH_dom_sf"/>
</dbReference>
<dbReference type="RefSeq" id="WP_319963169.1">
    <property type="nucleotide sequence ID" value="NZ_JAXARY010000036.1"/>
</dbReference>
<dbReference type="EMBL" id="JAXARY010000036">
    <property type="protein sequence ID" value="MDX8130290.1"/>
    <property type="molecule type" value="Genomic_DNA"/>
</dbReference>
<dbReference type="NCBIfam" id="TIGR01932">
    <property type="entry name" value="hflC"/>
    <property type="match status" value="1"/>
</dbReference>
<accession>A0ABU4ULJ9</accession>
<evidence type="ECO:0000259" key="7">
    <source>
        <dbReference type="SMART" id="SM00244"/>
    </source>
</evidence>
<evidence type="ECO:0000256" key="5">
    <source>
        <dbReference type="ARBA" id="ARBA00023136"/>
    </source>
</evidence>
<keyword evidence="8" id="KW-0378">Hydrolase</keyword>
<comment type="function">
    <text evidence="6">HflC and HflK could regulate a protease.</text>
</comment>
<dbReference type="Pfam" id="PF01145">
    <property type="entry name" value="Band_7"/>
    <property type="match status" value="1"/>
</dbReference>
<evidence type="ECO:0000256" key="2">
    <source>
        <dbReference type="ARBA" id="ARBA00007862"/>
    </source>
</evidence>
<dbReference type="InterPro" id="IPR001107">
    <property type="entry name" value="Band_7"/>
</dbReference>
<comment type="caution">
    <text evidence="8">The sequence shown here is derived from an EMBL/GenBank/DDBJ whole genome shotgun (WGS) entry which is preliminary data.</text>
</comment>
<reference evidence="8 9" key="1">
    <citation type="submission" date="2023-11" db="EMBL/GenBank/DDBJ databases">
        <authorList>
            <person name="Ouyang M.-Y."/>
        </authorList>
    </citation>
    <scope>NUCLEOTIDE SEQUENCE [LARGE SCALE GENOMIC DNA]</scope>
    <source>
        <strain evidence="8 9">OY6</strain>
    </source>
</reference>
<dbReference type="InterPro" id="IPR010200">
    <property type="entry name" value="HflC"/>
</dbReference>
<dbReference type="PANTHER" id="PTHR42911:SF1">
    <property type="entry name" value="MODULATOR OF FTSH PROTEASE HFLC"/>
    <property type="match status" value="1"/>
</dbReference>
<keyword evidence="4" id="KW-1133">Transmembrane helix</keyword>
<sequence length="321" mass="36992">MNLSIRNWLLIVVSGFLLWQSVFTVDQTEQVIITQFGKPVGEPITDPGLHFKIPFTQQINSFDKRYLAWDGPMVEMSTKDKTYVQVDTFARWRITQPMQYYLRLRDERSAQSRLEDILGSETRTAIARHELIEVVRSDKDRKPLQDESLGPLTGEGTIGVLRPIRVGRAAIEKDVFDAAAPKLAEFGIELLDVRFKRINYNHQVLERIHQRMISERLQIAQRFRSEGEGEAARINGNRDRDLNEIESTAYKRVQEIQGEADAKATEIYAKAYGQKSESAEFYKFLKSMETYRKVIDGDATIVLSTNSDLFGLLKRVEQKNR</sequence>
<feature type="domain" description="Band 7" evidence="7">
    <location>
        <begin position="20"/>
        <end position="212"/>
    </location>
</feature>
<evidence type="ECO:0000256" key="4">
    <source>
        <dbReference type="ARBA" id="ARBA00022989"/>
    </source>
</evidence>
<dbReference type="GO" id="GO:0006508">
    <property type="term" value="P:proteolysis"/>
    <property type="evidence" value="ECO:0007669"/>
    <property type="project" value="UniProtKB-KW"/>
</dbReference>
<dbReference type="Proteomes" id="UP001284537">
    <property type="component" value="Unassembled WGS sequence"/>
</dbReference>
<proteinExistence type="inferred from homology"/>
<evidence type="ECO:0000313" key="8">
    <source>
        <dbReference type="EMBL" id="MDX8130290.1"/>
    </source>
</evidence>
<dbReference type="SUPFAM" id="SSF117892">
    <property type="entry name" value="Band 7/SPFH domain"/>
    <property type="match status" value="1"/>
</dbReference>
<evidence type="ECO:0000313" key="9">
    <source>
        <dbReference type="Proteomes" id="UP001284537"/>
    </source>
</evidence>
<name>A0ABU4ULJ9_9GAMM</name>
<dbReference type="CDD" id="cd03405">
    <property type="entry name" value="SPFH_HflC"/>
    <property type="match status" value="1"/>
</dbReference>